<comment type="caution">
    <text evidence="1">The sequence shown here is derived from an EMBL/GenBank/DDBJ whole genome shotgun (WGS) entry which is preliminary data.</text>
</comment>
<evidence type="ECO:0000313" key="1">
    <source>
        <dbReference type="EMBL" id="RNA13138.1"/>
    </source>
</evidence>
<dbReference type="EMBL" id="REGN01005497">
    <property type="protein sequence ID" value="RNA13138.1"/>
    <property type="molecule type" value="Genomic_DNA"/>
</dbReference>
<name>A0A3M7QQA2_BRAPC</name>
<reference evidence="1 2" key="1">
    <citation type="journal article" date="2018" name="Sci. Rep.">
        <title>Genomic signatures of local adaptation to the degree of environmental predictability in rotifers.</title>
        <authorList>
            <person name="Franch-Gras L."/>
            <person name="Hahn C."/>
            <person name="Garcia-Roger E.M."/>
            <person name="Carmona M.J."/>
            <person name="Serra M."/>
            <person name="Gomez A."/>
        </authorList>
    </citation>
    <scope>NUCLEOTIDE SEQUENCE [LARGE SCALE GENOMIC DNA]</scope>
    <source>
        <strain evidence="1">HYR1</strain>
    </source>
</reference>
<keyword evidence="2" id="KW-1185">Reference proteome</keyword>
<gene>
    <name evidence="1" type="ORF">BpHYR1_019846</name>
</gene>
<evidence type="ECO:0000313" key="2">
    <source>
        <dbReference type="Proteomes" id="UP000276133"/>
    </source>
</evidence>
<proteinExistence type="predicted"/>
<accession>A0A3M7QQA2</accession>
<organism evidence="1 2">
    <name type="scientific">Brachionus plicatilis</name>
    <name type="common">Marine rotifer</name>
    <name type="synonym">Brachionus muelleri</name>
    <dbReference type="NCBI Taxonomy" id="10195"/>
    <lineage>
        <taxon>Eukaryota</taxon>
        <taxon>Metazoa</taxon>
        <taxon>Spiralia</taxon>
        <taxon>Gnathifera</taxon>
        <taxon>Rotifera</taxon>
        <taxon>Eurotatoria</taxon>
        <taxon>Monogononta</taxon>
        <taxon>Pseudotrocha</taxon>
        <taxon>Ploima</taxon>
        <taxon>Brachionidae</taxon>
        <taxon>Brachionus</taxon>
    </lineage>
</organism>
<dbReference type="AlphaFoldDB" id="A0A3M7QQA2"/>
<sequence length="110" mass="13036">MAIDCKAPEHNGLFNGWLRSESNSKKKIVNGNGEMVFKESYILTIQNKLTIKKFYLKTTHLVCTVYYDLRVFGRPLTRKNHTAVFNFTIFYQNYLKILKIYKILYVPFIM</sequence>
<protein>
    <submittedName>
        <fullName evidence="1">Uncharacterized protein</fullName>
    </submittedName>
</protein>
<dbReference type="Proteomes" id="UP000276133">
    <property type="component" value="Unassembled WGS sequence"/>
</dbReference>